<accession>A0A1H4B0V8</accession>
<dbReference type="Pfam" id="PF13430">
    <property type="entry name" value="DUF4112"/>
    <property type="match status" value="1"/>
</dbReference>
<evidence type="ECO:0008006" key="4">
    <source>
        <dbReference type="Google" id="ProtNLM"/>
    </source>
</evidence>
<dbReference type="OrthoDB" id="513552at2"/>
<gene>
    <name evidence="2" type="ORF">SAMN05443550_103164</name>
</gene>
<feature type="transmembrane region" description="Helical" evidence="1">
    <location>
        <begin position="78"/>
        <end position="100"/>
    </location>
</feature>
<keyword evidence="1" id="KW-0472">Membrane</keyword>
<dbReference type="STRING" id="425514.SAMN05443550_103164"/>
<organism evidence="2 3">
    <name type="scientific">Pedobacter hartonius</name>
    <dbReference type="NCBI Taxonomy" id="425514"/>
    <lineage>
        <taxon>Bacteria</taxon>
        <taxon>Pseudomonadati</taxon>
        <taxon>Bacteroidota</taxon>
        <taxon>Sphingobacteriia</taxon>
        <taxon>Sphingobacteriales</taxon>
        <taxon>Sphingobacteriaceae</taxon>
        <taxon>Pedobacter</taxon>
    </lineage>
</organism>
<dbReference type="PANTHER" id="PTHR35519">
    <property type="entry name" value="MEMBRANE PROTEINS"/>
    <property type="match status" value="1"/>
</dbReference>
<dbReference type="Proteomes" id="UP000198850">
    <property type="component" value="Unassembled WGS sequence"/>
</dbReference>
<dbReference type="InterPro" id="IPR025187">
    <property type="entry name" value="DUF4112"/>
</dbReference>
<proteinExistence type="predicted"/>
<keyword evidence="1" id="KW-1133">Transmembrane helix</keyword>
<keyword evidence="1" id="KW-0812">Transmembrane</keyword>
<dbReference type="AlphaFoldDB" id="A0A1H4B0V8"/>
<evidence type="ECO:0000313" key="2">
    <source>
        <dbReference type="EMBL" id="SEA41726.1"/>
    </source>
</evidence>
<keyword evidence="3" id="KW-1185">Reference proteome</keyword>
<reference evidence="2 3" key="1">
    <citation type="submission" date="2016-10" db="EMBL/GenBank/DDBJ databases">
        <authorList>
            <person name="de Groot N.N."/>
        </authorList>
    </citation>
    <scope>NUCLEOTIDE SEQUENCE [LARGE SCALE GENOMIC DNA]</scope>
    <source>
        <strain evidence="2 3">DSM 19033</strain>
    </source>
</reference>
<sequence>MPLQPKAPEPFEKPGMILIKRLVYLLDEQFRIPGTNFRFGLDPLMNLFPVAGDLTGFLISAGLLWAMARKGAGNKLVVLMSINIFLDAALGGIPLVGQVFDFFFKANSRNLKLMKEHYVEGKHHGSGKNTLILTAFILMIMLIIMIFLLVKTTEWMLGLFK</sequence>
<dbReference type="PANTHER" id="PTHR35519:SF2">
    <property type="entry name" value="PH DOMAIN PROTEIN"/>
    <property type="match status" value="1"/>
</dbReference>
<name>A0A1H4B0V8_9SPHI</name>
<evidence type="ECO:0000256" key="1">
    <source>
        <dbReference type="SAM" id="Phobius"/>
    </source>
</evidence>
<dbReference type="RefSeq" id="WP_090555817.1">
    <property type="nucleotide sequence ID" value="NZ_FNRA01000003.1"/>
</dbReference>
<feature type="transmembrane region" description="Helical" evidence="1">
    <location>
        <begin position="131"/>
        <end position="150"/>
    </location>
</feature>
<feature type="transmembrane region" description="Helical" evidence="1">
    <location>
        <begin position="47"/>
        <end position="66"/>
    </location>
</feature>
<protein>
    <recommendedName>
        <fullName evidence="4">DUF4112 domain-containing protein</fullName>
    </recommendedName>
</protein>
<evidence type="ECO:0000313" key="3">
    <source>
        <dbReference type="Proteomes" id="UP000198850"/>
    </source>
</evidence>
<dbReference type="EMBL" id="FNRA01000003">
    <property type="protein sequence ID" value="SEA41726.1"/>
    <property type="molecule type" value="Genomic_DNA"/>
</dbReference>